<dbReference type="OrthoDB" id="2349131at2"/>
<dbReference type="eggNOG" id="ENOG502Z7KA">
    <property type="taxonomic scope" value="Bacteria"/>
</dbReference>
<feature type="transmembrane region" description="Helical" evidence="1">
    <location>
        <begin position="285"/>
        <end position="304"/>
    </location>
</feature>
<keyword evidence="1" id="KW-0812">Transmembrane</keyword>
<feature type="transmembrane region" description="Helical" evidence="1">
    <location>
        <begin position="386"/>
        <end position="404"/>
    </location>
</feature>
<dbReference type="HOGENOM" id="CLU_035900_0_0_10"/>
<proteinExistence type="predicted"/>
<dbReference type="Pfam" id="PF19510">
    <property type="entry name" value="DUF6044"/>
    <property type="match status" value="1"/>
</dbReference>
<accession>I0K5N8</accession>
<feature type="transmembrane region" description="Helical" evidence="1">
    <location>
        <begin position="324"/>
        <end position="341"/>
    </location>
</feature>
<name>I0K5N8_9BACT</name>
<keyword evidence="1" id="KW-0472">Membrane</keyword>
<sequence>MPHRSAPRSFWIARDKPYLWVALGLLVLYLLPYVWLGEGAYLTIHDNLDSDFLYLRLLAHSGKAITLDSAARLPIVMNGLPRAVLRSGLNLEVLTYALLPPYGAWLVNFGLIHAIGFMGMYALLRRYVLPDPPQAPIRVGVALLFALVPCYTVHGASVTGQPLLLFAFLNLLNRRASWRDWLIIALFPFYSFLVWSGLFAGLLLAGLGALVMARRRAIVWPFVGALVMLASLYIASEWQLLYAFVTKTYISHRTEYDYARLMPITLWASLKATFYLFIQTQYHSGAFYTPLILLGSLWVIGADWWRRRQAVAEGPRLTGQPRVILPLLGLIGLICLCHGFYRFPATWAGAGNLLQALQCDRFYFMLPLLWLLLLALSLRQFTPTSWWVRGLLLGQLAVMGLANIEWRINVAKMAGVDNEATYPAYRAFFAERQFTQISNYTGLAPANYRVVSVGIPPAVALYNGLYTLDSYQNNYPLPYKHLFRRVIAAELAKSPTLRTYFDYYANRCYAFSAELGLSENDVMVSKYEHQALQHLQLNTDVLRQLGCRYVLAGLPIRNAAAQHLRLERIFSDSESYWKVYLYRLHGAGS</sequence>
<protein>
    <submittedName>
        <fullName evidence="2">Uncharacterized protein</fullName>
    </submittedName>
</protein>
<dbReference type="RefSeq" id="WP_015330540.1">
    <property type="nucleotide sequence ID" value="NC_020054.1"/>
</dbReference>
<feature type="transmembrane region" description="Helical" evidence="1">
    <location>
        <begin position="181"/>
        <end position="205"/>
    </location>
</feature>
<feature type="transmembrane region" description="Helical" evidence="1">
    <location>
        <begin position="102"/>
        <end position="124"/>
    </location>
</feature>
<dbReference type="EMBL" id="HE796683">
    <property type="protein sequence ID" value="CCG99441.1"/>
    <property type="molecule type" value="Genomic_DNA"/>
</dbReference>
<evidence type="ECO:0000313" key="2">
    <source>
        <dbReference type="EMBL" id="CCG99441.1"/>
    </source>
</evidence>
<evidence type="ECO:0000256" key="1">
    <source>
        <dbReference type="SAM" id="Phobius"/>
    </source>
</evidence>
<feature type="transmembrane region" description="Helical" evidence="1">
    <location>
        <begin position="136"/>
        <end position="169"/>
    </location>
</feature>
<dbReference type="PATRIC" id="fig|1166018.3.peg.3162"/>
<evidence type="ECO:0000313" key="3">
    <source>
        <dbReference type="Proteomes" id="UP000011058"/>
    </source>
</evidence>
<feature type="transmembrane region" description="Helical" evidence="1">
    <location>
        <begin position="18"/>
        <end position="36"/>
    </location>
</feature>
<organism evidence="2 3">
    <name type="scientific">Fibrella aestuarina BUZ 2</name>
    <dbReference type="NCBI Taxonomy" id="1166018"/>
    <lineage>
        <taxon>Bacteria</taxon>
        <taxon>Pseudomonadati</taxon>
        <taxon>Bacteroidota</taxon>
        <taxon>Cytophagia</taxon>
        <taxon>Cytophagales</taxon>
        <taxon>Spirosomataceae</taxon>
        <taxon>Fibrella</taxon>
    </lineage>
</organism>
<keyword evidence="3" id="KW-1185">Reference proteome</keyword>
<dbReference type="AlphaFoldDB" id="I0K5N8"/>
<keyword evidence="1" id="KW-1133">Transmembrane helix</keyword>
<dbReference type="Proteomes" id="UP000011058">
    <property type="component" value="Chromosome"/>
</dbReference>
<feature type="transmembrane region" description="Helical" evidence="1">
    <location>
        <begin position="362"/>
        <end position="380"/>
    </location>
</feature>
<dbReference type="KEGG" id="fae:FAES_1431"/>
<reference evidence="2 3" key="1">
    <citation type="journal article" date="2012" name="J. Bacteriol.">
        <title>Genome Sequence of Fibrella aestuarina BUZ 2T, a Filamentous Marine Bacterium.</title>
        <authorList>
            <person name="Filippini M."/>
            <person name="Qi W."/>
            <person name="Blom J."/>
            <person name="Goesmann A."/>
            <person name="Smits T.H."/>
            <person name="Bagheri H.C."/>
        </authorList>
    </citation>
    <scope>NUCLEOTIDE SEQUENCE [LARGE SCALE GENOMIC DNA]</scope>
    <source>
        <strain evidence="3">BUZ 2T</strain>
    </source>
</reference>
<gene>
    <name evidence="2" type="ORF">FAES_1431</name>
</gene>
<dbReference type="InterPro" id="IPR046107">
    <property type="entry name" value="DUF6044"/>
</dbReference>
<feature type="transmembrane region" description="Helical" evidence="1">
    <location>
        <begin position="217"/>
        <end position="238"/>
    </location>
</feature>
<dbReference type="STRING" id="1166018.FAES_1431"/>